<keyword evidence="8" id="KW-1185">Reference proteome</keyword>
<evidence type="ECO:0000256" key="2">
    <source>
        <dbReference type="ARBA" id="ARBA00022741"/>
    </source>
</evidence>
<evidence type="ECO:0000256" key="3">
    <source>
        <dbReference type="ARBA" id="ARBA00022840"/>
    </source>
</evidence>
<evidence type="ECO:0000313" key="7">
    <source>
        <dbReference type="EMBL" id="GAA4310990.1"/>
    </source>
</evidence>
<evidence type="ECO:0000259" key="6">
    <source>
        <dbReference type="PROSITE" id="PS50862"/>
    </source>
</evidence>
<keyword evidence="1" id="KW-0436">Ligase</keyword>
<name>A0ABP8FU02_9BACT</name>
<evidence type="ECO:0000256" key="1">
    <source>
        <dbReference type="ARBA" id="ARBA00022598"/>
    </source>
</evidence>
<protein>
    <submittedName>
        <fullName evidence="7">Asparagine synthetase A</fullName>
    </submittedName>
</protein>
<sequence length="317" mass="36262">MQTDLITDAEVTLEATLAQVKNAAMVDVLKVQQAIIRATHTFMFNRGLVQLMPLMLSPITDPLNHGVVDAAISYAGSRWSLTKSMIFHKQLALLNEELDAIYIVSPNVRLEFADRAFTGRHMFEFTQIDFEFKNQDGAYVRQFMEDLVEYIFCAVNAQLPQIVAKYRPGLLPVFDKLKVYRTEELEAQHGPDFELIKSKEASAPFWLLNHRREFYDKEDLSRPGTFLNYDLIWPEGFGEGLSGAEREHEYHQILKRMEETGTDQEVFKNYLEVAKEGLPVTAGAGFGVERMARYICRVPDINDVTPFSRRPGQPALF</sequence>
<dbReference type="InterPro" id="IPR006195">
    <property type="entry name" value="aa-tRNA-synth_II"/>
</dbReference>
<proteinExistence type="predicted"/>
<dbReference type="NCBIfam" id="NF005054">
    <property type="entry name" value="PRK06462.1-4"/>
    <property type="match status" value="1"/>
</dbReference>
<dbReference type="PANTHER" id="PTHR22594:SF48">
    <property type="entry name" value="ASPARAGINYL-TRNA SYNTHETASE-RELATED PROTEIN (N-TRUNCATION)"/>
    <property type="match status" value="1"/>
</dbReference>
<comment type="caution">
    <text evidence="7">The sequence shown here is derived from an EMBL/GenBank/DDBJ whole genome shotgun (WGS) entry which is preliminary data.</text>
</comment>
<reference evidence="8" key="1">
    <citation type="journal article" date="2019" name="Int. J. Syst. Evol. Microbiol.">
        <title>The Global Catalogue of Microorganisms (GCM) 10K type strain sequencing project: providing services to taxonomists for standard genome sequencing and annotation.</title>
        <authorList>
            <consortium name="The Broad Institute Genomics Platform"/>
            <consortium name="The Broad Institute Genome Sequencing Center for Infectious Disease"/>
            <person name="Wu L."/>
            <person name="Ma J."/>
        </authorList>
    </citation>
    <scope>NUCLEOTIDE SEQUENCE [LARGE SCALE GENOMIC DNA]</scope>
    <source>
        <strain evidence="8">JCM 17917</strain>
    </source>
</reference>
<evidence type="ECO:0000256" key="5">
    <source>
        <dbReference type="ARBA" id="ARBA00023146"/>
    </source>
</evidence>
<dbReference type="Proteomes" id="UP001501844">
    <property type="component" value="Unassembled WGS sequence"/>
</dbReference>
<dbReference type="SUPFAM" id="SSF55681">
    <property type="entry name" value="Class II aaRS and biotin synthetases"/>
    <property type="match status" value="1"/>
</dbReference>
<accession>A0ABP8FU02</accession>
<gene>
    <name evidence="7" type="ORF">GCM10023183_29400</name>
</gene>
<dbReference type="Gene3D" id="3.30.930.10">
    <property type="entry name" value="Bira Bifunctional Protein, Domain 2"/>
    <property type="match status" value="1"/>
</dbReference>
<dbReference type="EMBL" id="BAABGX010000002">
    <property type="protein sequence ID" value="GAA4310990.1"/>
    <property type="molecule type" value="Genomic_DNA"/>
</dbReference>
<dbReference type="PANTHER" id="PTHR22594">
    <property type="entry name" value="ASPARTYL/LYSYL-TRNA SYNTHETASE"/>
    <property type="match status" value="1"/>
</dbReference>
<organism evidence="7 8">
    <name type="scientific">Nibribacter koreensis</name>
    <dbReference type="NCBI Taxonomy" id="1084519"/>
    <lineage>
        <taxon>Bacteria</taxon>
        <taxon>Pseudomonadati</taxon>
        <taxon>Bacteroidota</taxon>
        <taxon>Cytophagia</taxon>
        <taxon>Cytophagales</taxon>
        <taxon>Hymenobacteraceae</taxon>
        <taxon>Nibribacter</taxon>
    </lineage>
</organism>
<keyword evidence="3" id="KW-0067">ATP-binding</keyword>
<dbReference type="Pfam" id="PF00152">
    <property type="entry name" value="tRNA-synt_2"/>
    <property type="match status" value="1"/>
</dbReference>
<keyword evidence="2" id="KW-0547">Nucleotide-binding</keyword>
<dbReference type="PROSITE" id="PS50862">
    <property type="entry name" value="AA_TRNA_LIGASE_II"/>
    <property type="match status" value="1"/>
</dbReference>
<evidence type="ECO:0000256" key="4">
    <source>
        <dbReference type="ARBA" id="ARBA00022917"/>
    </source>
</evidence>
<dbReference type="InterPro" id="IPR045864">
    <property type="entry name" value="aa-tRNA-synth_II/BPL/LPL"/>
</dbReference>
<evidence type="ECO:0000313" key="8">
    <source>
        <dbReference type="Proteomes" id="UP001501844"/>
    </source>
</evidence>
<keyword evidence="4" id="KW-0648">Protein biosynthesis</keyword>
<dbReference type="RefSeq" id="WP_345167688.1">
    <property type="nucleotide sequence ID" value="NZ_BAABGX010000002.1"/>
</dbReference>
<feature type="domain" description="Aminoacyl-transfer RNA synthetases class-II family profile" evidence="6">
    <location>
        <begin position="101"/>
        <end position="306"/>
    </location>
</feature>
<dbReference type="InterPro" id="IPR004364">
    <property type="entry name" value="Aa-tRNA-synt_II"/>
</dbReference>
<keyword evidence="5" id="KW-0030">Aminoacyl-tRNA synthetase</keyword>